<evidence type="ECO:0000313" key="6">
    <source>
        <dbReference type="Proteomes" id="UP000585474"/>
    </source>
</evidence>
<feature type="compositionally biased region" description="Basic and acidic residues" evidence="4">
    <location>
        <begin position="98"/>
        <end position="116"/>
    </location>
</feature>
<keyword evidence="3" id="KW-0862">Zinc</keyword>
<reference evidence="5 6" key="1">
    <citation type="submission" date="2019-07" db="EMBL/GenBank/DDBJ databases">
        <title>De Novo Assembly of kiwifruit Actinidia rufa.</title>
        <authorList>
            <person name="Sugita-Konishi S."/>
            <person name="Sato K."/>
            <person name="Mori E."/>
            <person name="Abe Y."/>
            <person name="Kisaki G."/>
            <person name="Hamano K."/>
            <person name="Suezawa K."/>
            <person name="Otani M."/>
            <person name="Fukuda T."/>
            <person name="Manabe T."/>
            <person name="Gomi K."/>
            <person name="Tabuchi M."/>
            <person name="Akimitsu K."/>
            <person name="Kataoka I."/>
        </authorList>
    </citation>
    <scope>NUCLEOTIDE SEQUENCE [LARGE SCALE GENOMIC DNA]</scope>
    <source>
        <strain evidence="6">cv. Fuchu</strain>
    </source>
</reference>
<protein>
    <submittedName>
        <fullName evidence="5">PHD finger family protein</fullName>
    </submittedName>
</protein>
<dbReference type="CDD" id="cd15489">
    <property type="entry name" value="PHD_SF"/>
    <property type="match status" value="1"/>
</dbReference>
<gene>
    <name evidence="5" type="ORF">Acr_07g0006720</name>
</gene>
<dbReference type="Proteomes" id="UP000585474">
    <property type="component" value="Unassembled WGS sequence"/>
</dbReference>
<comment type="caution">
    <text evidence="5">The sequence shown here is derived from an EMBL/GenBank/DDBJ whole genome shotgun (WGS) entry which is preliminary data.</text>
</comment>
<dbReference type="InterPro" id="IPR011011">
    <property type="entry name" value="Znf_FYVE_PHD"/>
</dbReference>
<name>A0A7J0EVJ8_9ERIC</name>
<sequence>MDLSCGQYLTIDLERRGNDGNNISVVVVASASLILHQPFNLGMNSRESNLRDGKNAIIDPLLAETVLLLMAREKRANDHSYHTVTVFHGNRGAPSTSNEERTSGSGKEERGGERKPPAPAKKRGPANQQTTGQKLITEVHREESEEDKGIPNAEGPSCGKKIYVLSDSMSDIATDDSDFDEDDDSFFPLQIQEQSLARLPSIKIQISLWPFTSLAQLHGFPRDLQSEKAKNEFLDEVARVEEFFKDPWMLKIRDEGTVQVAVPKVVPPPPPPVPGEGVVVVADADELSLSAMTKRVALQRKAAVASMVAEDYARRFESGDLADASRDLPGEDQGQSSVKVMCRLCYFGENEGSERARKMLSCKSCGKKYHRSCLKSWAQNRVRGPVPHAEFVR</sequence>
<keyword evidence="6" id="KW-1185">Reference proteome</keyword>
<dbReference type="SUPFAM" id="SSF57903">
    <property type="entry name" value="FYVE/PHD zinc finger"/>
    <property type="match status" value="1"/>
</dbReference>
<feature type="region of interest" description="Disordered" evidence="4">
    <location>
        <begin position="84"/>
        <end position="133"/>
    </location>
</feature>
<keyword evidence="1" id="KW-0479">Metal-binding</keyword>
<dbReference type="InterPro" id="IPR013083">
    <property type="entry name" value="Znf_RING/FYVE/PHD"/>
</dbReference>
<organism evidence="5 6">
    <name type="scientific">Actinidia rufa</name>
    <dbReference type="NCBI Taxonomy" id="165716"/>
    <lineage>
        <taxon>Eukaryota</taxon>
        <taxon>Viridiplantae</taxon>
        <taxon>Streptophyta</taxon>
        <taxon>Embryophyta</taxon>
        <taxon>Tracheophyta</taxon>
        <taxon>Spermatophyta</taxon>
        <taxon>Magnoliopsida</taxon>
        <taxon>eudicotyledons</taxon>
        <taxon>Gunneridae</taxon>
        <taxon>Pentapetalae</taxon>
        <taxon>asterids</taxon>
        <taxon>Ericales</taxon>
        <taxon>Actinidiaceae</taxon>
        <taxon>Actinidia</taxon>
    </lineage>
</organism>
<proteinExistence type="predicted"/>
<evidence type="ECO:0000256" key="4">
    <source>
        <dbReference type="SAM" id="MobiDB-lite"/>
    </source>
</evidence>
<dbReference type="Gene3D" id="3.30.40.10">
    <property type="entry name" value="Zinc/RING finger domain, C3HC4 (zinc finger)"/>
    <property type="match status" value="1"/>
</dbReference>
<evidence type="ECO:0000313" key="5">
    <source>
        <dbReference type="EMBL" id="GFY90475.1"/>
    </source>
</evidence>
<evidence type="ECO:0000256" key="1">
    <source>
        <dbReference type="ARBA" id="ARBA00022723"/>
    </source>
</evidence>
<accession>A0A7J0EVJ8</accession>
<dbReference type="EMBL" id="BJWL01000007">
    <property type="protein sequence ID" value="GFY90475.1"/>
    <property type="molecule type" value="Genomic_DNA"/>
</dbReference>
<evidence type="ECO:0000256" key="3">
    <source>
        <dbReference type="ARBA" id="ARBA00022833"/>
    </source>
</evidence>
<dbReference type="AlphaFoldDB" id="A0A7J0EVJ8"/>
<keyword evidence="2" id="KW-0863">Zinc-finger</keyword>
<evidence type="ECO:0000256" key="2">
    <source>
        <dbReference type="ARBA" id="ARBA00022771"/>
    </source>
</evidence>
<dbReference type="GO" id="GO:0008270">
    <property type="term" value="F:zinc ion binding"/>
    <property type="evidence" value="ECO:0007669"/>
    <property type="project" value="UniProtKB-KW"/>
</dbReference>
<dbReference type="OrthoDB" id="1678020at2759"/>